<dbReference type="Gene3D" id="3.30.479.30">
    <property type="entry name" value="Band 7 domain"/>
    <property type="match status" value="1"/>
</dbReference>
<name>A0A1Y5T824_9RHOB</name>
<gene>
    <name evidence="5" type="primary">hflK_1</name>
    <name evidence="5" type="ORF">ROA7023_02618</name>
</gene>
<feature type="transmembrane region" description="Helical" evidence="3">
    <location>
        <begin position="6"/>
        <end position="32"/>
    </location>
</feature>
<dbReference type="GO" id="GO:0005886">
    <property type="term" value="C:plasma membrane"/>
    <property type="evidence" value="ECO:0007669"/>
    <property type="project" value="UniProtKB-ARBA"/>
</dbReference>
<dbReference type="PRINTS" id="PR00721">
    <property type="entry name" value="STOMATIN"/>
</dbReference>
<comment type="similarity">
    <text evidence="2">Belongs to the band 7/mec-2 family.</text>
</comment>
<keyword evidence="3" id="KW-0812">Transmembrane</keyword>
<dbReference type="SMART" id="SM00244">
    <property type="entry name" value="PHB"/>
    <property type="match status" value="1"/>
</dbReference>
<proteinExistence type="inferred from homology"/>
<dbReference type="InterPro" id="IPR001972">
    <property type="entry name" value="Stomatin_HflK_fam"/>
</dbReference>
<dbReference type="EMBL" id="FWFZ01000013">
    <property type="protein sequence ID" value="SLN57869.1"/>
    <property type="molecule type" value="Genomic_DNA"/>
</dbReference>
<organism evidence="5 6">
    <name type="scientific">Roseisalinus antarcticus</name>
    <dbReference type="NCBI Taxonomy" id="254357"/>
    <lineage>
        <taxon>Bacteria</taxon>
        <taxon>Pseudomonadati</taxon>
        <taxon>Pseudomonadota</taxon>
        <taxon>Alphaproteobacteria</taxon>
        <taxon>Rhodobacterales</taxon>
        <taxon>Roseobacteraceae</taxon>
        <taxon>Roseisalinus</taxon>
    </lineage>
</organism>
<feature type="domain" description="Band 7" evidence="4">
    <location>
        <begin position="30"/>
        <end position="188"/>
    </location>
</feature>
<reference evidence="5 6" key="1">
    <citation type="submission" date="2017-03" db="EMBL/GenBank/DDBJ databases">
        <authorList>
            <person name="Afonso C.L."/>
            <person name="Miller P.J."/>
            <person name="Scott M.A."/>
            <person name="Spackman E."/>
            <person name="Goraichik I."/>
            <person name="Dimitrov K.M."/>
            <person name="Suarez D.L."/>
            <person name="Swayne D.E."/>
        </authorList>
    </citation>
    <scope>NUCLEOTIDE SEQUENCE [LARGE SCALE GENOMIC DNA]</scope>
    <source>
        <strain evidence="5 6">CECT 7023</strain>
    </source>
</reference>
<dbReference type="AlphaFoldDB" id="A0A1Y5T824"/>
<evidence type="ECO:0000259" key="4">
    <source>
        <dbReference type="SMART" id="SM00244"/>
    </source>
</evidence>
<keyword evidence="6" id="KW-1185">Reference proteome</keyword>
<dbReference type="RefSeq" id="WP_085879454.1">
    <property type="nucleotide sequence ID" value="NZ_FWFZ01000013.1"/>
</dbReference>
<keyword evidence="3" id="KW-1133">Transmembrane helix</keyword>
<dbReference type="Proteomes" id="UP000193900">
    <property type="component" value="Unassembled WGS sequence"/>
</dbReference>
<evidence type="ECO:0000313" key="5">
    <source>
        <dbReference type="EMBL" id="SLN57869.1"/>
    </source>
</evidence>
<dbReference type="InterPro" id="IPR036013">
    <property type="entry name" value="Band_7/SPFH_dom_sf"/>
</dbReference>
<dbReference type="GO" id="GO:0006508">
    <property type="term" value="P:proteolysis"/>
    <property type="evidence" value="ECO:0007669"/>
    <property type="project" value="UniProtKB-KW"/>
</dbReference>
<dbReference type="InterPro" id="IPR050710">
    <property type="entry name" value="Band7/mec-2_domain"/>
</dbReference>
<evidence type="ECO:0000256" key="1">
    <source>
        <dbReference type="ARBA" id="ARBA00004167"/>
    </source>
</evidence>
<dbReference type="SUPFAM" id="SSF117892">
    <property type="entry name" value="Band 7/SPFH domain"/>
    <property type="match status" value="1"/>
</dbReference>
<dbReference type="PANTHER" id="PTHR43327">
    <property type="entry name" value="STOMATIN-LIKE PROTEIN 2, MITOCHONDRIAL"/>
    <property type="match status" value="1"/>
</dbReference>
<accession>A0A1Y5T824</accession>
<dbReference type="FunFam" id="3.30.479.30:FF:000004">
    <property type="entry name" value="Putative membrane protease family, stomatin"/>
    <property type="match status" value="1"/>
</dbReference>
<evidence type="ECO:0000256" key="2">
    <source>
        <dbReference type="ARBA" id="ARBA00008164"/>
    </source>
</evidence>
<protein>
    <submittedName>
        <fullName evidence="5">Modulator of FtsH protease HflK</fullName>
    </submittedName>
</protein>
<sequence length="298" mass="32549">MNIEDIITNLVGLNGLALFLAFFLIVAVLMAVRIVPQSEKYVVERFGKLRSVLSPGINVIVPVVDRVAHRISILERQLPTMTQDAITSDNVLVQVDTSVFYRIIEPEKTVYRIRDVDGAISTTVAGIVRSEIGNMDLDQVQSNRSSLINATKEQLANQVDDWGIEVTRAEILDVNLDEATRAAMLQQLNAERARRALVTEAEGKKRATELEADGQLYAAEQEAKARRIEADAEAYATAIVADAITEHGLESAQYQVALKQVEALHKLGSGDGNQTIVLPAHALEAFGNAFKFLGGRGA</sequence>
<keyword evidence="3" id="KW-0472">Membrane</keyword>
<dbReference type="OrthoDB" id="9809197at2"/>
<dbReference type="CDD" id="cd08829">
    <property type="entry name" value="SPFH_paraslipin"/>
    <property type="match status" value="1"/>
</dbReference>
<dbReference type="GO" id="GO:0098552">
    <property type="term" value="C:side of membrane"/>
    <property type="evidence" value="ECO:0007669"/>
    <property type="project" value="UniProtKB-ARBA"/>
</dbReference>
<evidence type="ECO:0000256" key="3">
    <source>
        <dbReference type="SAM" id="Phobius"/>
    </source>
</evidence>
<dbReference type="GO" id="GO:0008233">
    <property type="term" value="F:peptidase activity"/>
    <property type="evidence" value="ECO:0007669"/>
    <property type="project" value="UniProtKB-KW"/>
</dbReference>
<keyword evidence="5" id="KW-0645">Protease</keyword>
<keyword evidence="5" id="KW-0378">Hydrolase</keyword>
<dbReference type="PANTHER" id="PTHR43327:SF10">
    <property type="entry name" value="STOMATIN-LIKE PROTEIN 2, MITOCHONDRIAL"/>
    <property type="match status" value="1"/>
</dbReference>
<evidence type="ECO:0000313" key="6">
    <source>
        <dbReference type="Proteomes" id="UP000193900"/>
    </source>
</evidence>
<dbReference type="Pfam" id="PF01145">
    <property type="entry name" value="Band_7"/>
    <property type="match status" value="1"/>
</dbReference>
<dbReference type="InterPro" id="IPR001107">
    <property type="entry name" value="Band_7"/>
</dbReference>
<comment type="subcellular location">
    <subcellularLocation>
        <location evidence="1">Membrane</location>
        <topology evidence="1">Single-pass membrane protein</topology>
    </subcellularLocation>
</comment>